<dbReference type="KEGG" id="pbu:L21SP3_00976"/>
<dbReference type="FunFam" id="1.10.287.610:FF:000001">
    <property type="entry name" value="30S ribosomal protein S2"/>
    <property type="match status" value="1"/>
</dbReference>
<name>A0A1Q2HPK2_9BACT</name>
<evidence type="ECO:0000256" key="2">
    <source>
        <dbReference type="ARBA" id="ARBA00022980"/>
    </source>
</evidence>
<dbReference type="Pfam" id="PF00318">
    <property type="entry name" value="Ribosomal_S2"/>
    <property type="match status" value="1"/>
</dbReference>
<feature type="compositionally biased region" description="Basic and acidic residues" evidence="7">
    <location>
        <begin position="250"/>
        <end position="333"/>
    </location>
</feature>
<keyword evidence="3 5" id="KW-0687">Ribonucleoprotein</keyword>
<dbReference type="Gene3D" id="1.10.287.610">
    <property type="entry name" value="Helix hairpin bin"/>
    <property type="match status" value="1"/>
</dbReference>
<sequence>MNKDLARQLIEAGVHFGHGASRWHPKMAPYIFAKRGMIHIINVKETLKGLLIAKKLLTMVVSSGKDVIFVGTKRQAKKAVTDAAKQTGMHFIPNRWLGGTLTNFRTIRQRVLRMEQLEKMEQDGSIESESKKMGAMLKRELNKIKSNLDGLRGLNKLPGAVVVVDVMKEKNALSEAKKLKIPTIGIIDTNSNPDMVDVAIPGNDDSTKAVDIILHELASAVAEGKTLARIQAASEDEGKTKTRSKRKPRKPQDKRAPAPSDKGEKKKSEPKDGDKKASEAQEQKPEKTAEQKPEQETESKKEDSEPKQAQDSKPEGQEKSSEEKKGEKPEPSV</sequence>
<dbReference type="GO" id="GO:0003735">
    <property type="term" value="F:structural constituent of ribosome"/>
    <property type="evidence" value="ECO:0007669"/>
    <property type="project" value="InterPro"/>
</dbReference>
<keyword evidence="2 5" id="KW-0689">Ribosomal protein</keyword>
<protein>
    <recommendedName>
        <fullName evidence="4 5">Small ribosomal subunit protein uS2</fullName>
    </recommendedName>
</protein>
<organism evidence="8 9">
    <name type="scientific">Sedimentisphaera cyanobacteriorum</name>
    <dbReference type="NCBI Taxonomy" id="1940790"/>
    <lineage>
        <taxon>Bacteria</taxon>
        <taxon>Pseudomonadati</taxon>
        <taxon>Planctomycetota</taxon>
        <taxon>Phycisphaerae</taxon>
        <taxon>Sedimentisphaerales</taxon>
        <taxon>Sedimentisphaeraceae</taxon>
        <taxon>Sedimentisphaera</taxon>
    </lineage>
</organism>
<dbReference type="GO" id="GO:0006412">
    <property type="term" value="P:translation"/>
    <property type="evidence" value="ECO:0007669"/>
    <property type="project" value="UniProtKB-UniRule"/>
</dbReference>
<dbReference type="PROSITE" id="PS00963">
    <property type="entry name" value="RIBOSOMAL_S2_2"/>
    <property type="match status" value="1"/>
</dbReference>
<evidence type="ECO:0000313" key="9">
    <source>
        <dbReference type="Proteomes" id="UP000188273"/>
    </source>
</evidence>
<dbReference type="Proteomes" id="UP000188273">
    <property type="component" value="Chromosome"/>
</dbReference>
<evidence type="ECO:0000256" key="1">
    <source>
        <dbReference type="ARBA" id="ARBA00006242"/>
    </source>
</evidence>
<dbReference type="STRING" id="1940790.L21SP3_00976"/>
<dbReference type="EMBL" id="CP019633">
    <property type="protein sequence ID" value="AQQ09176.1"/>
    <property type="molecule type" value="Genomic_DNA"/>
</dbReference>
<evidence type="ECO:0000256" key="7">
    <source>
        <dbReference type="SAM" id="MobiDB-lite"/>
    </source>
</evidence>
<dbReference type="PRINTS" id="PR00395">
    <property type="entry name" value="RIBOSOMALS2"/>
</dbReference>
<comment type="similarity">
    <text evidence="1 5 6">Belongs to the universal ribosomal protein uS2 family.</text>
</comment>
<feature type="region of interest" description="Disordered" evidence="7">
    <location>
        <begin position="231"/>
        <end position="333"/>
    </location>
</feature>
<evidence type="ECO:0000256" key="6">
    <source>
        <dbReference type="RuleBase" id="RU003631"/>
    </source>
</evidence>
<dbReference type="InterPro" id="IPR023591">
    <property type="entry name" value="Ribosomal_uS2_flav_dom_sf"/>
</dbReference>
<dbReference type="InterPro" id="IPR005706">
    <property type="entry name" value="Ribosomal_uS2_bac/mit/plastid"/>
</dbReference>
<evidence type="ECO:0000313" key="8">
    <source>
        <dbReference type="EMBL" id="AQQ09176.1"/>
    </source>
</evidence>
<dbReference type="PANTHER" id="PTHR12534:SF0">
    <property type="entry name" value="SMALL RIBOSOMAL SUBUNIT PROTEIN US2M"/>
    <property type="match status" value="1"/>
</dbReference>
<dbReference type="CDD" id="cd01425">
    <property type="entry name" value="RPS2"/>
    <property type="match status" value="1"/>
</dbReference>
<dbReference type="PROSITE" id="PS00962">
    <property type="entry name" value="RIBOSOMAL_S2_1"/>
    <property type="match status" value="1"/>
</dbReference>
<accession>A0A1Q2HPK2</accession>
<evidence type="ECO:0000256" key="5">
    <source>
        <dbReference type="HAMAP-Rule" id="MF_00291"/>
    </source>
</evidence>
<proteinExistence type="inferred from homology"/>
<evidence type="ECO:0000256" key="4">
    <source>
        <dbReference type="ARBA" id="ARBA00035256"/>
    </source>
</evidence>
<dbReference type="InterPro" id="IPR001865">
    <property type="entry name" value="Ribosomal_uS2"/>
</dbReference>
<evidence type="ECO:0000256" key="3">
    <source>
        <dbReference type="ARBA" id="ARBA00023274"/>
    </source>
</evidence>
<gene>
    <name evidence="5 8" type="primary">rpsB</name>
    <name evidence="8" type="ORF">L21SP3_00976</name>
</gene>
<keyword evidence="9" id="KW-1185">Reference proteome</keyword>
<dbReference type="PANTHER" id="PTHR12534">
    <property type="entry name" value="30S RIBOSOMAL PROTEIN S2 PROKARYOTIC AND ORGANELLAR"/>
    <property type="match status" value="1"/>
</dbReference>
<dbReference type="AlphaFoldDB" id="A0A1Q2HPK2"/>
<dbReference type="GO" id="GO:0022627">
    <property type="term" value="C:cytosolic small ribosomal subunit"/>
    <property type="evidence" value="ECO:0007669"/>
    <property type="project" value="TreeGrafter"/>
</dbReference>
<dbReference type="RefSeq" id="WP_227806816.1">
    <property type="nucleotide sequence ID" value="NZ_CP019633.1"/>
</dbReference>
<dbReference type="HAMAP" id="MF_00291_B">
    <property type="entry name" value="Ribosomal_uS2_B"/>
    <property type="match status" value="1"/>
</dbReference>
<dbReference type="SUPFAM" id="SSF52313">
    <property type="entry name" value="Ribosomal protein S2"/>
    <property type="match status" value="1"/>
</dbReference>
<dbReference type="NCBIfam" id="TIGR01011">
    <property type="entry name" value="rpsB_bact"/>
    <property type="match status" value="1"/>
</dbReference>
<dbReference type="InterPro" id="IPR018130">
    <property type="entry name" value="Ribosomal_uS2_CS"/>
</dbReference>
<reference evidence="9" key="1">
    <citation type="submission" date="2017-02" db="EMBL/GenBank/DDBJ databases">
        <title>Comparative genomics and description of representatives of a novel lineage of planctomycetes thriving in anoxic sediments.</title>
        <authorList>
            <person name="Spring S."/>
            <person name="Bunk B."/>
            <person name="Sproer C."/>
            <person name="Klenk H.-P."/>
        </authorList>
    </citation>
    <scope>NUCLEOTIDE SEQUENCE [LARGE SCALE GENOMIC DNA]</scope>
    <source>
        <strain evidence="9">L21-RPul-D3</strain>
    </source>
</reference>
<dbReference type="Gene3D" id="3.40.50.10490">
    <property type="entry name" value="Glucose-6-phosphate isomerase like protein, domain 1"/>
    <property type="match status" value="1"/>
</dbReference>